<gene>
    <name evidence="10" type="ORF">RCOM_0976170</name>
</gene>
<dbReference type="InterPro" id="IPR001214">
    <property type="entry name" value="SET_dom"/>
</dbReference>
<keyword evidence="3 10" id="KW-0489">Methyltransferase</keyword>
<dbReference type="InterPro" id="IPR007728">
    <property type="entry name" value="Pre-SET_dom"/>
</dbReference>
<evidence type="ECO:0000256" key="5">
    <source>
        <dbReference type="ARBA" id="ARBA00022691"/>
    </source>
</evidence>
<feature type="region of interest" description="Disordered" evidence="6">
    <location>
        <begin position="49"/>
        <end position="77"/>
    </location>
</feature>
<evidence type="ECO:0000256" key="4">
    <source>
        <dbReference type="ARBA" id="ARBA00022679"/>
    </source>
</evidence>
<dbReference type="GO" id="GO:0042054">
    <property type="term" value="F:histone methyltransferase activity"/>
    <property type="evidence" value="ECO:0007669"/>
    <property type="project" value="InterPro"/>
</dbReference>
<dbReference type="PROSITE" id="PS51580">
    <property type="entry name" value="SAM_MT43_3"/>
    <property type="match status" value="1"/>
</dbReference>
<dbReference type="Pfam" id="PF05033">
    <property type="entry name" value="Pre-SET"/>
    <property type="match status" value="1"/>
</dbReference>
<evidence type="ECO:0000256" key="6">
    <source>
        <dbReference type="SAM" id="MobiDB-lite"/>
    </source>
</evidence>
<feature type="compositionally biased region" description="Polar residues" evidence="6">
    <location>
        <begin position="49"/>
        <end position="61"/>
    </location>
</feature>
<dbReference type="Gene3D" id="2.170.270.10">
    <property type="entry name" value="SET domain"/>
    <property type="match status" value="1"/>
</dbReference>
<dbReference type="PROSITE" id="PS50868">
    <property type="entry name" value="POST_SET"/>
    <property type="match status" value="1"/>
</dbReference>
<dbReference type="eggNOG" id="KOG1082">
    <property type="taxonomic scope" value="Eukaryota"/>
</dbReference>
<evidence type="ECO:0000259" key="7">
    <source>
        <dbReference type="PROSITE" id="PS50280"/>
    </source>
</evidence>
<dbReference type="GO" id="GO:0032259">
    <property type="term" value="P:methylation"/>
    <property type="evidence" value="ECO:0007669"/>
    <property type="project" value="UniProtKB-KW"/>
</dbReference>
<sequence length="562" mass="63870">MRRFRDWYDNAGVSKFPNKRTATGTTRLNIENGGDANMTASKVLLQGSGYATSPGLSPENSSLKENHADGKDDSDFQEFRPSDLEDRIYGIPNSSQFDIASSANEEVKISLNCNSSGNPSFRNQNLNEVLRVVEDEYCRTYRIPIPGFSLVKLMKRICECFLEFDTDSRNGPLHQDFDSLKKSVGKDLGSNDDIQCKASPNLSQLNKIVHCPDIFQVGANDKSMKVIKVEVLENLQSSNLPTVEAVSQKKYPIYLKDVSRGEEKMQFPLVNEYGALELPNFLYIKKNMVHKDAHVDLSLARISENNFCAQCYGDCLSSALPCACAGETRGEFAYTRQGLVKEEFLDECIAMSREPERKYFYYCEICPMQNDLNRKKSRRIKPCKGHLMRKFIKECWSKCGCSRKCRNRVVQHGIQVALQVFATPEGKGWGVRSVNALKKGTFVCEYVGEIVTNQELYERNKERATKQEKHTDPVLLDADWGSEQILKDEEALCLDATEFGNVARFVNHRCHDPNLIEIPVEVESPDHHYYHDYGIAFDDKFHPIKAFKCKCGSTYCRDRTNP</sequence>
<dbReference type="AlphaFoldDB" id="B9S5I0"/>
<keyword evidence="2" id="KW-0158">Chromosome</keyword>
<dbReference type="STRING" id="3988.B9S5I0"/>
<feature type="compositionally biased region" description="Basic and acidic residues" evidence="6">
    <location>
        <begin position="62"/>
        <end position="77"/>
    </location>
</feature>
<organism evidence="10 11">
    <name type="scientific">Ricinus communis</name>
    <name type="common">Castor bean</name>
    <dbReference type="NCBI Taxonomy" id="3988"/>
    <lineage>
        <taxon>Eukaryota</taxon>
        <taxon>Viridiplantae</taxon>
        <taxon>Streptophyta</taxon>
        <taxon>Embryophyta</taxon>
        <taxon>Tracheophyta</taxon>
        <taxon>Spermatophyta</taxon>
        <taxon>Magnoliopsida</taxon>
        <taxon>eudicotyledons</taxon>
        <taxon>Gunneridae</taxon>
        <taxon>Pentapetalae</taxon>
        <taxon>rosids</taxon>
        <taxon>fabids</taxon>
        <taxon>Malpighiales</taxon>
        <taxon>Euphorbiaceae</taxon>
        <taxon>Acalyphoideae</taxon>
        <taxon>Acalypheae</taxon>
        <taxon>Ricinus</taxon>
    </lineage>
</organism>
<dbReference type="CDD" id="cd10538">
    <property type="entry name" value="SET_SETDB-like"/>
    <property type="match status" value="1"/>
</dbReference>
<dbReference type="SUPFAM" id="SSF82199">
    <property type="entry name" value="SET domain"/>
    <property type="match status" value="1"/>
</dbReference>
<proteinExistence type="predicted"/>
<dbReference type="GO" id="GO:0008270">
    <property type="term" value="F:zinc ion binding"/>
    <property type="evidence" value="ECO:0007669"/>
    <property type="project" value="InterPro"/>
</dbReference>
<dbReference type="PANTHER" id="PTHR46450">
    <property type="entry name" value="INACTIVE HISTONE-LYSINE N-METHYLTRANSFERASE SUVR1-RELATED"/>
    <property type="match status" value="1"/>
</dbReference>
<dbReference type="PROSITE" id="PS50867">
    <property type="entry name" value="PRE_SET"/>
    <property type="match status" value="1"/>
</dbReference>
<dbReference type="EMBL" id="EQ973874">
    <property type="protein sequence ID" value="EEF41105.1"/>
    <property type="molecule type" value="Genomic_DNA"/>
</dbReference>
<evidence type="ECO:0000256" key="3">
    <source>
        <dbReference type="ARBA" id="ARBA00022603"/>
    </source>
</evidence>
<dbReference type="SMART" id="SM00468">
    <property type="entry name" value="PreSET"/>
    <property type="match status" value="1"/>
</dbReference>
<evidence type="ECO:0000313" key="11">
    <source>
        <dbReference type="Proteomes" id="UP000008311"/>
    </source>
</evidence>
<accession>B9S5I0</accession>
<dbReference type="InterPro" id="IPR046341">
    <property type="entry name" value="SET_dom_sf"/>
</dbReference>
<evidence type="ECO:0000259" key="8">
    <source>
        <dbReference type="PROSITE" id="PS50867"/>
    </source>
</evidence>
<dbReference type="GO" id="GO:0005694">
    <property type="term" value="C:chromosome"/>
    <property type="evidence" value="ECO:0007669"/>
    <property type="project" value="UniProtKB-SubCell"/>
</dbReference>
<keyword evidence="11" id="KW-1185">Reference proteome</keyword>
<feature type="domain" description="Pre-SET" evidence="8">
    <location>
        <begin position="307"/>
        <end position="413"/>
    </location>
</feature>
<dbReference type="InParanoid" id="B9S5I0"/>
<evidence type="ECO:0000256" key="2">
    <source>
        <dbReference type="ARBA" id="ARBA00022454"/>
    </source>
</evidence>
<dbReference type="PROSITE" id="PS50280">
    <property type="entry name" value="SET"/>
    <property type="match status" value="1"/>
</dbReference>
<dbReference type="GO" id="GO:0005634">
    <property type="term" value="C:nucleus"/>
    <property type="evidence" value="ECO:0007669"/>
    <property type="project" value="InterPro"/>
</dbReference>
<dbReference type="InterPro" id="IPR025776">
    <property type="entry name" value="SUVR4/1/2"/>
</dbReference>
<dbReference type="InterPro" id="IPR003616">
    <property type="entry name" value="Post-SET_dom"/>
</dbReference>
<dbReference type="SMART" id="SM00317">
    <property type="entry name" value="SET"/>
    <property type="match status" value="1"/>
</dbReference>
<name>B9S5I0_RICCO</name>
<dbReference type="PANTHER" id="PTHR46450:SF20">
    <property type="entry name" value="DOMAIN PROTEIN, PUTATIVE-RELATED"/>
    <property type="match status" value="1"/>
</dbReference>
<feature type="domain" description="Post-SET" evidence="9">
    <location>
        <begin position="545"/>
        <end position="561"/>
    </location>
</feature>
<comment type="subcellular location">
    <subcellularLocation>
        <location evidence="1">Chromosome</location>
    </subcellularLocation>
</comment>
<keyword evidence="5" id="KW-0949">S-adenosyl-L-methionine</keyword>
<evidence type="ECO:0000259" key="9">
    <source>
        <dbReference type="PROSITE" id="PS50868"/>
    </source>
</evidence>
<feature type="domain" description="SET" evidence="7">
    <location>
        <begin position="416"/>
        <end position="562"/>
    </location>
</feature>
<keyword evidence="4 10" id="KW-0808">Transferase</keyword>
<evidence type="ECO:0000256" key="1">
    <source>
        <dbReference type="ARBA" id="ARBA00004286"/>
    </source>
</evidence>
<dbReference type="EC" id="2.1.1.43" evidence="10"/>
<dbReference type="Pfam" id="PF00856">
    <property type="entry name" value="SET"/>
    <property type="match status" value="1"/>
</dbReference>
<dbReference type="Proteomes" id="UP000008311">
    <property type="component" value="Unassembled WGS sequence"/>
</dbReference>
<evidence type="ECO:0000313" key="10">
    <source>
        <dbReference type="EMBL" id="EEF41105.1"/>
    </source>
</evidence>
<protein>
    <submittedName>
        <fullName evidence="10">Set domain protein, putative</fullName>
        <ecNumber evidence="10">2.1.1.43</ecNumber>
    </submittedName>
</protein>
<reference evidence="11" key="1">
    <citation type="journal article" date="2010" name="Nat. Biotechnol.">
        <title>Draft genome sequence of the oilseed species Ricinus communis.</title>
        <authorList>
            <person name="Chan A.P."/>
            <person name="Crabtree J."/>
            <person name="Zhao Q."/>
            <person name="Lorenzi H."/>
            <person name="Orvis J."/>
            <person name="Puiu D."/>
            <person name="Melake-Berhan A."/>
            <person name="Jones K.M."/>
            <person name="Redman J."/>
            <person name="Chen G."/>
            <person name="Cahoon E.B."/>
            <person name="Gedil M."/>
            <person name="Stanke M."/>
            <person name="Haas B.J."/>
            <person name="Wortman J.R."/>
            <person name="Fraser-Liggett C.M."/>
            <person name="Ravel J."/>
            <person name="Rabinowicz P.D."/>
        </authorList>
    </citation>
    <scope>NUCLEOTIDE SEQUENCE [LARGE SCALE GENOMIC DNA]</scope>
    <source>
        <strain evidence="11">cv. Hale</strain>
    </source>
</reference>